<accession>A0ABX1HKX6</accession>
<dbReference type="Proteomes" id="UP000717634">
    <property type="component" value="Unassembled WGS sequence"/>
</dbReference>
<reference evidence="1 2" key="1">
    <citation type="submission" date="2020-03" db="EMBL/GenBank/DDBJ databases">
        <title>Genomic Encyclopedia of Type Strains, Phase IV (KMG-V): Genome sequencing to study the core and pangenomes of soil and plant-associated prokaryotes.</title>
        <authorList>
            <person name="Whitman W."/>
        </authorList>
    </citation>
    <scope>NUCLEOTIDE SEQUENCE [LARGE SCALE GENOMIC DNA]</scope>
    <source>
        <strain evidence="1 2">1B</strain>
    </source>
</reference>
<dbReference type="EMBL" id="JAAVTK010000005">
    <property type="protein sequence ID" value="NKI89601.1"/>
    <property type="molecule type" value="Genomic_DNA"/>
</dbReference>
<dbReference type="RefSeq" id="WP_168673214.1">
    <property type="nucleotide sequence ID" value="NZ_JAAVTK010000005.1"/>
</dbReference>
<organism evidence="1 2">
    <name type="scientific">Hymenobacter artigasi</name>
    <dbReference type="NCBI Taxonomy" id="2719616"/>
    <lineage>
        <taxon>Bacteria</taxon>
        <taxon>Pseudomonadati</taxon>
        <taxon>Bacteroidota</taxon>
        <taxon>Cytophagia</taxon>
        <taxon>Cytophagales</taxon>
        <taxon>Hymenobacteraceae</taxon>
        <taxon>Hymenobacter</taxon>
    </lineage>
</organism>
<evidence type="ECO:0000313" key="1">
    <source>
        <dbReference type="EMBL" id="NKI89601.1"/>
    </source>
</evidence>
<evidence type="ECO:0008006" key="3">
    <source>
        <dbReference type="Google" id="ProtNLM"/>
    </source>
</evidence>
<keyword evidence="2" id="KW-1185">Reference proteome</keyword>
<evidence type="ECO:0000313" key="2">
    <source>
        <dbReference type="Proteomes" id="UP000717634"/>
    </source>
</evidence>
<protein>
    <recommendedName>
        <fullName evidence="3">T9SS type A sorting domain-containing protein</fullName>
    </recommendedName>
</protein>
<proteinExistence type="predicted"/>
<name>A0ABX1HKX6_9BACT</name>
<comment type="caution">
    <text evidence="1">The sequence shown here is derived from an EMBL/GenBank/DDBJ whole genome shotgun (WGS) entry which is preliminary data.</text>
</comment>
<gene>
    <name evidence="1" type="ORF">HBN54_002199</name>
</gene>
<sequence>MTVEIFNIQRQRVFRQRFAGRQPRLSVETGLIPGIYLVQVHKGQGLLSQKLPVL</sequence>